<dbReference type="Gene3D" id="3.10.100.10">
    <property type="entry name" value="Mannose-Binding Protein A, subunit A"/>
    <property type="match status" value="1"/>
</dbReference>
<dbReference type="SUPFAM" id="SSF49785">
    <property type="entry name" value="Galactose-binding domain-like"/>
    <property type="match status" value="1"/>
</dbReference>
<gene>
    <name evidence="7" type="ORF">MCOR_49101</name>
</gene>
<evidence type="ECO:0000313" key="8">
    <source>
        <dbReference type="Proteomes" id="UP000507470"/>
    </source>
</evidence>
<dbReference type="Pfam" id="PF01822">
    <property type="entry name" value="WSC"/>
    <property type="match status" value="2"/>
</dbReference>
<sequence length="823" mass="93538">MYDHHDKIFTGTQSSSTTSSNLLCEEMRDNVGCYDGKMLTKKPIYVNWMELTLCKQLCITNGTTFAGIRDDACFCLKETDLDVMTKLISVNCSTRCPGNFLQYCGSGSNINVYSIENSSLAQSCDQLYNFGIFYNNTYLLNISGLLEYTHCGFADETICEAGWYGYQGACFRFNFTAESYQDAAQVCINSNGLLVSPTMFSIKFLNILNYASKFKTFNYYWTSLINQFGNHKYLHGDGQRFADVALLEENGTFGHWVYLTWLNETNGLLATDHVLSSSPFVCQTSSRYIGCVDADSFVTTMAITNVSNSGMSATFCIQYCVGQNAEYAAITNKIECKCYNDVINFTLSSDPCHLCPGYTSQACGSLKSISLYNISFYMDIYESCDELLAYGITEPSWYYIKPHKASKSQRVKCFETEESFMPISVLPMLDSSPHMSNHDAIKSRLKWPYEEEDSWKPSTLNGSPYLTFTYPFDVIITGLVTQGNPLGKNNEWTRQFVFKYWDDILEQEVTYSHEGNPVNFKGNTDRSSLKYNIFSNPIITREFKINPTDWNNWPALRVDILGQPLSSYNYSQSVVKCYFVTDEIRSNTSSPSASSLDECKTSCLQSGYPLCSFYIDNSTNCYCWNTLPSTYGSSENQTCNTNNRLLVYKTYEKLCADPPTEYKATRNYTMPVPGFYTYKSTLTDTCIDGRFLDKNVTKSYTCLQDNKWSEDILICEAFCNQLQIPSNAKANSSEDYVQTVIAVTCDHYFVTAQNHTTQYVTCNETGMWDSTLKHCDVYLCDETPSLLHASKYLKDSNTTEYICDPYYSFSNGSQSRISYMRWN</sequence>
<dbReference type="SUPFAM" id="SSF56436">
    <property type="entry name" value="C-type lectin-like"/>
    <property type="match status" value="1"/>
</dbReference>
<dbReference type="SMART" id="SM00032">
    <property type="entry name" value="CCP"/>
    <property type="match status" value="2"/>
</dbReference>
<dbReference type="InterPro" id="IPR000436">
    <property type="entry name" value="Sushi_SCR_CCP_dom"/>
</dbReference>
<evidence type="ECO:0000259" key="6">
    <source>
        <dbReference type="PROSITE" id="PS51212"/>
    </source>
</evidence>
<accession>A0A6J8E8T8</accession>
<protein>
    <recommendedName>
        <fullName evidence="9">WSC domain-containing protein</fullName>
    </recommendedName>
</protein>
<dbReference type="PANTHER" id="PTHR24543">
    <property type="entry name" value="MULTICOPPER OXIDASE-RELATED"/>
    <property type="match status" value="1"/>
</dbReference>
<feature type="domain" description="WSC" evidence="6">
    <location>
        <begin position="285"/>
        <end position="375"/>
    </location>
</feature>
<dbReference type="InterPro" id="IPR016186">
    <property type="entry name" value="C-type_lectin-like/link_sf"/>
</dbReference>
<dbReference type="Pfam" id="PF00754">
    <property type="entry name" value="F5_F8_type_C"/>
    <property type="match status" value="1"/>
</dbReference>
<dbReference type="SMART" id="SM00321">
    <property type="entry name" value="WSC"/>
    <property type="match status" value="2"/>
</dbReference>
<evidence type="ECO:0000256" key="3">
    <source>
        <dbReference type="PROSITE-ProRule" id="PRU00302"/>
    </source>
</evidence>
<dbReference type="InterPro" id="IPR002889">
    <property type="entry name" value="WSC_carb-bd"/>
</dbReference>
<keyword evidence="2" id="KW-1015">Disulfide bond</keyword>
<evidence type="ECO:0008006" key="9">
    <source>
        <dbReference type="Google" id="ProtNLM"/>
    </source>
</evidence>
<dbReference type="InterPro" id="IPR035976">
    <property type="entry name" value="Sushi/SCR/CCP_sf"/>
</dbReference>
<evidence type="ECO:0000313" key="7">
    <source>
        <dbReference type="EMBL" id="CAC5416496.1"/>
    </source>
</evidence>
<keyword evidence="8" id="KW-1185">Reference proteome</keyword>
<evidence type="ECO:0000259" key="4">
    <source>
        <dbReference type="PROSITE" id="PS50022"/>
    </source>
</evidence>
<keyword evidence="1" id="KW-0732">Signal</keyword>
<feature type="domain" description="Sushi" evidence="5">
    <location>
        <begin position="653"/>
        <end position="717"/>
    </location>
</feature>
<dbReference type="Proteomes" id="UP000507470">
    <property type="component" value="Unassembled WGS sequence"/>
</dbReference>
<dbReference type="OrthoDB" id="6155896at2759"/>
<evidence type="ECO:0000256" key="1">
    <source>
        <dbReference type="ARBA" id="ARBA00022729"/>
    </source>
</evidence>
<organism evidence="7 8">
    <name type="scientific">Mytilus coruscus</name>
    <name type="common">Sea mussel</name>
    <dbReference type="NCBI Taxonomy" id="42192"/>
    <lineage>
        <taxon>Eukaryota</taxon>
        <taxon>Metazoa</taxon>
        <taxon>Spiralia</taxon>
        <taxon>Lophotrochozoa</taxon>
        <taxon>Mollusca</taxon>
        <taxon>Bivalvia</taxon>
        <taxon>Autobranchia</taxon>
        <taxon>Pteriomorphia</taxon>
        <taxon>Mytilida</taxon>
        <taxon>Mytiloidea</taxon>
        <taxon>Mytilidae</taxon>
        <taxon>Mytilinae</taxon>
        <taxon>Mytilus</taxon>
    </lineage>
</organism>
<reference evidence="7 8" key="1">
    <citation type="submission" date="2020-06" db="EMBL/GenBank/DDBJ databases">
        <authorList>
            <person name="Li R."/>
            <person name="Bekaert M."/>
        </authorList>
    </citation>
    <scope>NUCLEOTIDE SEQUENCE [LARGE SCALE GENOMIC DNA]</scope>
    <source>
        <strain evidence="8">wild</strain>
    </source>
</reference>
<name>A0A6J8E8T8_MYTCO</name>
<dbReference type="EMBL" id="CACVKT020008653">
    <property type="protein sequence ID" value="CAC5416496.1"/>
    <property type="molecule type" value="Genomic_DNA"/>
</dbReference>
<feature type="domain" description="WSC" evidence="6">
    <location>
        <begin position="27"/>
        <end position="116"/>
    </location>
</feature>
<dbReference type="PROSITE" id="PS50022">
    <property type="entry name" value="FA58C_3"/>
    <property type="match status" value="1"/>
</dbReference>
<dbReference type="Gene3D" id="2.60.120.260">
    <property type="entry name" value="Galactose-binding domain-like"/>
    <property type="match status" value="1"/>
</dbReference>
<comment type="caution">
    <text evidence="3">Lacks conserved residue(s) required for the propagation of feature annotation.</text>
</comment>
<dbReference type="PROSITE" id="PS50923">
    <property type="entry name" value="SUSHI"/>
    <property type="match status" value="1"/>
</dbReference>
<dbReference type="InterPro" id="IPR000421">
    <property type="entry name" value="FA58C"/>
</dbReference>
<feature type="domain" description="F5/8 type C" evidence="4">
    <location>
        <begin position="413"/>
        <end position="563"/>
    </location>
</feature>
<keyword evidence="3" id="KW-0768">Sushi</keyword>
<dbReference type="AlphaFoldDB" id="A0A6J8E8T8"/>
<dbReference type="InterPro" id="IPR008979">
    <property type="entry name" value="Galactose-bd-like_sf"/>
</dbReference>
<dbReference type="PROSITE" id="PS51212">
    <property type="entry name" value="WSC"/>
    <property type="match status" value="2"/>
</dbReference>
<dbReference type="InterPro" id="IPR016187">
    <property type="entry name" value="CTDL_fold"/>
</dbReference>
<dbReference type="Gene3D" id="2.10.70.10">
    <property type="entry name" value="Complement Module, domain 1"/>
    <property type="match status" value="1"/>
</dbReference>
<evidence type="ECO:0000259" key="5">
    <source>
        <dbReference type="PROSITE" id="PS50923"/>
    </source>
</evidence>
<dbReference type="SUPFAM" id="SSF57535">
    <property type="entry name" value="Complement control module/SCR domain"/>
    <property type="match status" value="2"/>
</dbReference>
<evidence type="ECO:0000256" key="2">
    <source>
        <dbReference type="ARBA" id="ARBA00023157"/>
    </source>
</evidence>
<proteinExistence type="predicted"/>